<organism evidence="2 3">
    <name type="scientific">Nannocystis pusilla</name>
    <dbReference type="NCBI Taxonomy" id="889268"/>
    <lineage>
        <taxon>Bacteria</taxon>
        <taxon>Pseudomonadati</taxon>
        <taxon>Myxococcota</taxon>
        <taxon>Polyangia</taxon>
        <taxon>Nannocystales</taxon>
        <taxon>Nannocystaceae</taxon>
        <taxon>Nannocystis</taxon>
    </lineage>
</organism>
<evidence type="ECO:0000313" key="2">
    <source>
        <dbReference type="EMBL" id="MBZ5711410.1"/>
    </source>
</evidence>
<gene>
    <name evidence="2" type="ORF">K7C98_19400</name>
</gene>
<name>A0ABS7TT51_9BACT</name>
<dbReference type="EMBL" id="JAIRAU010000027">
    <property type="protein sequence ID" value="MBZ5711410.1"/>
    <property type="molecule type" value="Genomic_DNA"/>
</dbReference>
<reference evidence="2" key="1">
    <citation type="submission" date="2021-08" db="EMBL/GenBank/DDBJ databases">
        <authorList>
            <person name="Stevens D.C."/>
        </authorList>
    </citation>
    <scope>NUCLEOTIDE SEQUENCE</scope>
    <source>
        <strain evidence="2">DSM 53165</strain>
    </source>
</reference>
<dbReference type="Proteomes" id="UP001139031">
    <property type="component" value="Unassembled WGS sequence"/>
</dbReference>
<dbReference type="RefSeq" id="WP_224193174.1">
    <property type="nucleotide sequence ID" value="NZ_JAIRAU010000027.1"/>
</dbReference>
<feature type="compositionally biased region" description="Polar residues" evidence="1">
    <location>
        <begin position="237"/>
        <end position="248"/>
    </location>
</feature>
<evidence type="ECO:0000256" key="1">
    <source>
        <dbReference type="SAM" id="MobiDB-lite"/>
    </source>
</evidence>
<feature type="region of interest" description="Disordered" evidence="1">
    <location>
        <begin position="222"/>
        <end position="248"/>
    </location>
</feature>
<evidence type="ECO:0000313" key="3">
    <source>
        <dbReference type="Proteomes" id="UP001139031"/>
    </source>
</evidence>
<protein>
    <submittedName>
        <fullName evidence="2">Uncharacterized protein</fullName>
    </submittedName>
</protein>
<keyword evidence="3" id="KW-1185">Reference proteome</keyword>
<proteinExistence type="predicted"/>
<sequence length="248" mass="27594">MFVEALRRHLELARQGLLTTRRFPTWMDDARREAKVLEIFDAAEKQAGEKGPWPGEDRWQGFWSLLQRWGDGHAQTLVEHAVAHLAESGLLSGQPDEDEWLIAWVLRKEIVARGVHRSDELRSFPSQVRGLRLQASARRAAAEAVAVVTALGDFPTRRYAEELQLTKTTDSTTTLRPAGAVFLGLRGRDAMRWLLALEVSAALGDQDPWRISSERAQPSSVLGERMYGVGKRGSGRGISTSDASPRAD</sequence>
<accession>A0ABS7TT51</accession>
<comment type="caution">
    <text evidence="2">The sequence shown here is derived from an EMBL/GenBank/DDBJ whole genome shotgun (WGS) entry which is preliminary data.</text>
</comment>